<evidence type="ECO:0000256" key="1">
    <source>
        <dbReference type="PROSITE-ProRule" id="PRU01313"/>
    </source>
</evidence>
<evidence type="ECO:0000313" key="4">
    <source>
        <dbReference type="WBParaSite" id="maker-unitig_4434-snap-gene-0.3-mRNA-1"/>
    </source>
</evidence>
<dbReference type="Pfam" id="PF04516">
    <property type="entry name" value="CP2"/>
    <property type="match status" value="1"/>
</dbReference>
<evidence type="ECO:0000313" key="3">
    <source>
        <dbReference type="Proteomes" id="UP000095280"/>
    </source>
</evidence>
<dbReference type="InterPro" id="IPR007604">
    <property type="entry name" value="CP2"/>
</dbReference>
<name>A0A1I8FR50_9PLAT</name>
<dbReference type="WBParaSite" id="maker-unitig_4434-snap-gene-0.3-mRNA-1">
    <property type="protein sequence ID" value="maker-unitig_4434-snap-gene-0.3-mRNA-1"/>
    <property type="gene ID" value="maker-unitig_4434-snap-gene-0.3"/>
</dbReference>
<dbReference type="PANTHER" id="PTHR11037:SF21">
    <property type="entry name" value="GEMINI, ISOFORM C"/>
    <property type="match status" value="1"/>
</dbReference>
<dbReference type="GO" id="GO:0005634">
    <property type="term" value="C:nucleus"/>
    <property type="evidence" value="ECO:0007669"/>
    <property type="project" value="UniProtKB-SubCell"/>
</dbReference>
<dbReference type="Proteomes" id="UP000095280">
    <property type="component" value="Unplaced"/>
</dbReference>
<dbReference type="AlphaFoldDB" id="A0A1I8FR50"/>
<dbReference type="InterPro" id="IPR040167">
    <property type="entry name" value="TF_CP2-like"/>
</dbReference>
<keyword evidence="1" id="KW-0238">DNA-binding</keyword>
<comment type="subcellular location">
    <subcellularLocation>
        <location evidence="1">Nucleus</location>
    </subcellularLocation>
</comment>
<dbReference type="GO" id="GO:0000978">
    <property type="term" value="F:RNA polymerase II cis-regulatory region sequence-specific DNA binding"/>
    <property type="evidence" value="ECO:0007669"/>
    <property type="project" value="TreeGrafter"/>
</dbReference>
<sequence>MAAMIAATPCCQRAGRSTAAFLLNCTAISTEFTARKHGGEKGIPFRLQIDTFDHSAGDLLCSVALSARRCRLLNRRPAAACQQPLVRHQQLQQAQAQAQYSGVS</sequence>
<dbReference type="GO" id="GO:0001228">
    <property type="term" value="F:DNA-binding transcription activator activity, RNA polymerase II-specific"/>
    <property type="evidence" value="ECO:0007669"/>
    <property type="project" value="TreeGrafter"/>
</dbReference>
<organism evidence="3 4">
    <name type="scientific">Macrostomum lignano</name>
    <dbReference type="NCBI Taxonomy" id="282301"/>
    <lineage>
        <taxon>Eukaryota</taxon>
        <taxon>Metazoa</taxon>
        <taxon>Spiralia</taxon>
        <taxon>Lophotrochozoa</taxon>
        <taxon>Platyhelminthes</taxon>
        <taxon>Rhabditophora</taxon>
        <taxon>Macrostomorpha</taxon>
        <taxon>Macrostomida</taxon>
        <taxon>Macrostomidae</taxon>
        <taxon>Macrostomum</taxon>
    </lineage>
</organism>
<keyword evidence="1" id="KW-0539">Nucleus</keyword>
<feature type="domain" description="Grh/CP2 DB" evidence="2">
    <location>
        <begin position="1"/>
        <end position="104"/>
    </location>
</feature>
<keyword evidence="3" id="KW-1185">Reference proteome</keyword>
<reference evidence="4" key="1">
    <citation type="submission" date="2016-11" db="UniProtKB">
        <authorList>
            <consortium name="WormBaseParasite"/>
        </authorList>
    </citation>
    <scope>IDENTIFICATION</scope>
</reference>
<accession>A0A1I8FR50</accession>
<proteinExistence type="predicted"/>
<evidence type="ECO:0000259" key="2">
    <source>
        <dbReference type="PROSITE" id="PS51968"/>
    </source>
</evidence>
<dbReference type="PANTHER" id="PTHR11037">
    <property type="entry name" value="TRANSCRIPTION FACTOR CP2"/>
    <property type="match status" value="1"/>
</dbReference>
<dbReference type="PROSITE" id="PS51968">
    <property type="entry name" value="GRH_CP2_DB"/>
    <property type="match status" value="1"/>
</dbReference>
<protein>
    <submittedName>
        <fullName evidence="4">CP2 domain-containing protein</fullName>
    </submittedName>
</protein>